<evidence type="ECO:0000256" key="4">
    <source>
        <dbReference type="SAM" id="MobiDB-lite"/>
    </source>
</evidence>
<name>L1K2H7_GUITC</name>
<dbReference type="PROSITE" id="PS00329">
    <property type="entry name" value="HSP70_2"/>
    <property type="match status" value="1"/>
</dbReference>
<dbReference type="PANTHER" id="PTHR19375">
    <property type="entry name" value="HEAT SHOCK PROTEIN 70KDA"/>
    <property type="match status" value="1"/>
</dbReference>
<dbReference type="HOGENOM" id="CLU_005965_0_1_1"/>
<dbReference type="InterPro" id="IPR018181">
    <property type="entry name" value="Heat_shock_70_CS"/>
</dbReference>
<keyword evidence="7" id="KW-1185">Reference proteome</keyword>
<dbReference type="RefSeq" id="XP_005841645.1">
    <property type="nucleotide sequence ID" value="XM_005841588.1"/>
</dbReference>
<protein>
    <submittedName>
        <fullName evidence="5">Heat shock protein 70-like protein</fullName>
    </submittedName>
</protein>
<keyword evidence="1 3" id="KW-0547">Nucleotide-binding</keyword>
<evidence type="ECO:0000256" key="1">
    <source>
        <dbReference type="ARBA" id="ARBA00022741"/>
    </source>
</evidence>
<dbReference type="GO" id="GO:0005524">
    <property type="term" value="F:ATP binding"/>
    <property type="evidence" value="ECO:0007669"/>
    <property type="project" value="UniProtKB-KW"/>
</dbReference>
<dbReference type="FunFam" id="3.90.640.10:FF:000003">
    <property type="entry name" value="Molecular chaperone DnaK"/>
    <property type="match status" value="1"/>
</dbReference>
<dbReference type="PRINTS" id="PR00301">
    <property type="entry name" value="HEATSHOCK70"/>
</dbReference>
<keyword evidence="5" id="KW-0346">Stress response</keyword>
<dbReference type="eggNOG" id="KOG0101">
    <property type="taxonomic scope" value="Eukaryota"/>
</dbReference>
<dbReference type="Gene3D" id="2.60.34.10">
    <property type="entry name" value="Substrate Binding Domain Of DNAk, Chain A, domain 1"/>
    <property type="match status" value="1"/>
</dbReference>
<dbReference type="InterPro" id="IPR013126">
    <property type="entry name" value="Hsp_70_fam"/>
</dbReference>
<dbReference type="SUPFAM" id="SSF53067">
    <property type="entry name" value="Actin-like ATPase domain"/>
    <property type="match status" value="2"/>
</dbReference>
<organism evidence="5">
    <name type="scientific">Guillardia theta (strain CCMP2712)</name>
    <name type="common">Cryptophyte</name>
    <dbReference type="NCBI Taxonomy" id="905079"/>
    <lineage>
        <taxon>Eukaryota</taxon>
        <taxon>Cryptophyceae</taxon>
        <taxon>Pyrenomonadales</taxon>
        <taxon>Geminigeraceae</taxon>
        <taxon>Guillardia</taxon>
    </lineage>
</organism>
<reference evidence="5 7" key="1">
    <citation type="journal article" date="2012" name="Nature">
        <title>Algal genomes reveal evolutionary mosaicism and the fate of nucleomorphs.</title>
        <authorList>
            <consortium name="DOE Joint Genome Institute"/>
            <person name="Curtis B.A."/>
            <person name="Tanifuji G."/>
            <person name="Burki F."/>
            <person name="Gruber A."/>
            <person name="Irimia M."/>
            <person name="Maruyama S."/>
            <person name="Arias M.C."/>
            <person name="Ball S.G."/>
            <person name="Gile G.H."/>
            <person name="Hirakawa Y."/>
            <person name="Hopkins J.F."/>
            <person name="Kuo A."/>
            <person name="Rensing S.A."/>
            <person name="Schmutz J."/>
            <person name="Symeonidi A."/>
            <person name="Elias M."/>
            <person name="Eveleigh R.J."/>
            <person name="Herman E.K."/>
            <person name="Klute M.J."/>
            <person name="Nakayama T."/>
            <person name="Obornik M."/>
            <person name="Reyes-Prieto A."/>
            <person name="Armbrust E.V."/>
            <person name="Aves S.J."/>
            <person name="Beiko R.G."/>
            <person name="Coutinho P."/>
            <person name="Dacks J.B."/>
            <person name="Durnford D.G."/>
            <person name="Fast N.M."/>
            <person name="Green B.R."/>
            <person name="Grisdale C.J."/>
            <person name="Hempel F."/>
            <person name="Henrissat B."/>
            <person name="Hoppner M.P."/>
            <person name="Ishida K."/>
            <person name="Kim E."/>
            <person name="Koreny L."/>
            <person name="Kroth P.G."/>
            <person name="Liu Y."/>
            <person name="Malik S.B."/>
            <person name="Maier U.G."/>
            <person name="McRose D."/>
            <person name="Mock T."/>
            <person name="Neilson J.A."/>
            <person name="Onodera N.T."/>
            <person name="Poole A.M."/>
            <person name="Pritham E.J."/>
            <person name="Richards T.A."/>
            <person name="Rocap G."/>
            <person name="Roy S.W."/>
            <person name="Sarai C."/>
            <person name="Schaack S."/>
            <person name="Shirato S."/>
            <person name="Slamovits C.H."/>
            <person name="Spencer D.F."/>
            <person name="Suzuki S."/>
            <person name="Worden A.Z."/>
            <person name="Zauner S."/>
            <person name="Barry K."/>
            <person name="Bell C."/>
            <person name="Bharti A.K."/>
            <person name="Crow J.A."/>
            <person name="Grimwood J."/>
            <person name="Kramer R."/>
            <person name="Lindquist E."/>
            <person name="Lucas S."/>
            <person name="Salamov A."/>
            <person name="McFadden G.I."/>
            <person name="Lane C.E."/>
            <person name="Keeling P.J."/>
            <person name="Gray M.W."/>
            <person name="Grigoriev I.V."/>
            <person name="Archibald J.M."/>
        </authorList>
    </citation>
    <scope>NUCLEOTIDE SEQUENCE</scope>
    <source>
        <strain evidence="5 7">CCMP2712</strain>
    </source>
</reference>
<dbReference type="PROSITE" id="PS01036">
    <property type="entry name" value="HSP70_3"/>
    <property type="match status" value="1"/>
</dbReference>
<dbReference type="PROSITE" id="PS00297">
    <property type="entry name" value="HSP70_1"/>
    <property type="match status" value="1"/>
</dbReference>
<feature type="compositionally biased region" description="Low complexity" evidence="4">
    <location>
        <begin position="201"/>
        <end position="218"/>
    </location>
</feature>
<dbReference type="KEGG" id="gtt:GUITHDRAFT_100140"/>
<proteinExistence type="inferred from homology"/>
<keyword evidence="2 3" id="KW-0067">ATP-binding</keyword>
<accession>L1K2H7</accession>
<dbReference type="STRING" id="905079.L1K2H7"/>
<dbReference type="GeneID" id="17311335"/>
<dbReference type="SUPFAM" id="SSF100920">
    <property type="entry name" value="Heat shock protein 70kD (HSP70), peptide-binding domain"/>
    <property type="match status" value="1"/>
</dbReference>
<dbReference type="InterPro" id="IPR043129">
    <property type="entry name" value="ATPase_NBD"/>
</dbReference>
<dbReference type="InterPro" id="IPR029047">
    <property type="entry name" value="HSP70_peptide-bd_sf"/>
</dbReference>
<dbReference type="FunFam" id="3.30.30.30:FF:000005">
    <property type="entry name" value="Heat shock protein ssb1"/>
    <property type="match status" value="1"/>
</dbReference>
<dbReference type="GO" id="GO:0140662">
    <property type="term" value="F:ATP-dependent protein folding chaperone"/>
    <property type="evidence" value="ECO:0007669"/>
    <property type="project" value="InterPro"/>
</dbReference>
<feature type="region of interest" description="Disordered" evidence="4">
    <location>
        <begin position="201"/>
        <end position="226"/>
    </location>
</feature>
<dbReference type="Gene3D" id="3.30.30.30">
    <property type="match status" value="1"/>
</dbReference>
<evidence type="ECO:0000256" key="2">
    <source>
        <dbReference type="ARBA" id="ARBA00022840"/>
    </source>
</evidence>
<evidence type="ECO:0000313" key="7">
    <source>
        <dbReference type="Proteomes" id="UP000011087"/>
    </source>
</evidence>
<dbReference type="EnsemblProtists" id="EKX54665">
    <property type="protein sequence ID" value="EKX54665"/>
    <property type="gene ID" value="GUITHDRAFT_100140"/>
</dbReference>
<dbReference type="Pfam" id="PF00012">
    <property type="entry name" value="HSP70"/>
    <property type="match status" value="2"/>
</dbReference>
<dbReference type="AlphaFoldDB" id="L1K2H7"/>
<comment type="similarity">
    <text evidence="3">Belongs to the heat shock protein 70 family.</text>
</comment>
<evidence type="ECO:0000313" key="5">
    <source>
        <dbReference type="EMBL" id="EKX54665.1"/>
    </source>
</evidence>
<dbReference type="OrthoDB" id="2401965at2759"/>
<reference evidence="6" key="3">
    <citation type="submission" date="2015-06" db="UniProtKB">
        <authorList>
            <consortium name="EnsemblProtists"/>
        </authorList>
    </citation>
    <scope>IDENTIFICATION</scope>
</reference>
<sequence length="574" mass="63040">MGYCDTIGIDLGTTRSSVAVWDGTQVHVIANESGDNTTPSWVTYCSSNSRRVGKYIHGTVYHAKRLIGRPFSQDLIEEKAALHWPFNVVDQDGNAAIGIKVEDEDKIVSPEEIAAAILSYLKRIAEEYIGRAVDKAVITVPAYFSDSQRQATRDAGLIAGLEVRRILNEPTAAALAFGVLEPEHPILKSVSALAKIETSTEASPAAEEAASNAENTNPDTADPEGSLEEAVAEHNMLVFDFGGGTLDVTIMKISGMSFKVRSTDGDMQVGGEDIDALLVQHFVKVFRAKTGVDLEGHADEAKRLKAYKKLTQACAQLKVELSRVMESDMCIDDMFDGIDFETSLTRKEFEEIAQPVFAKLQDPIDRALHKVHGGIERTDIDKILLVGGSSRIPRVQEMLQEMFPGTELCRRINPDEAIVIGAAIEASRTVDMIDVVPRPLCIATANHRDSSSEGVSYTECFANSRDDQTCITLRICEGEAEFFDDNVKLGVFEVTDIPPRPRGQVTIKVNMKVDSNGILSVAAKVDQTGQEMEVTEILIQKYFRKSKLRTRDMRRTLNHDKLRVLTGVSFVASG</sequence>
<evidence type="ECO:0000313" key="6">
    <source>
        <dbReference type="EnsemblProtists" id="EKX54665"/>
    </source>
</evidence>
<dbReference type="CDD" id="cd24028">
    <property type="entry name" value="ASKHA_NBD_HSP70_HSPA1-like"/>
    <property type="match status" value="1"/>
</dbReference>
<dbReference type="EMBL" id="JH992967">
    <property type="protein sequence ID" value="EKX54665.1"/>
    <property type="molecule type" value="Genomic_DNA"/>
</dbReference>
<dbReference type="Gene3D" id="3.30.420.40">
    <property type="match status" value="2"/>
</dbReference>
<reference evidence="7" key="2">
    <citation type="submission" date="2012-11" db="EMBL/GenBank/DDBJ databases">
        <authorList>
            <person name="Kuo A."/>
            <person name="Curtis B.A."/>
            <person name="Tanifuji G."/>
            <person name="Burki F."/>
            <person name="Gruber A."/>
            <person name="Irimia M."/>
            <person name="Maruyama S."/>
            <person name="Arias M.C."/>
            <person name="Ball S.G."/>
            <person name="Gile G.H."/>
            <person name="Hirakawa Y."/>
            <person name="Hopkins J.F."/>
            <person name="Rensing S.A."/>
            <person name="Schmutz J."/>
            <person name="Symeonidi A."/>
            <person name="Elias M."/>
            <person name="Eveleigh R.J."/>
            <person name="Herman E.K."/>
            <person name="Klute M.J."/>
            <person name="Nakayama T."/>
            <person name="Obornik M."/>
            <person name="Reyes-Prieto A."/>
            <person name="Armbrust E.V."/>
            <person name="Aves S.J."/>
            <person name="Beiko R.G."/>
            <person name="Coutinho P."/>
            <person name="Dacks J.B."/>
            <person name="Durnford D.G."/>
            <person name="Fast N.M."/>
            <person name="Green B.R."/>
            <person name="Grisdale C."/>
            <person name="Hempe F."/>
            <person name="Henrissat B."/>
            <person name="Hoppner M.P."/>
            <person name="Ishida K.-I."/>
            <person name="Kim E."/>
            <person name="Koreny L."/>
            <person name="Kroth P.G."/>
            <person name="Liu Y."/>
            <person name="Malik S.-B."/>
            <person name="Maier U.G."/>
            <person name="McRose D."/>
            <person name="Mock T."/>
            <person name="Neilson J.A."/>
            <person name="Onodera N.T."/>
            <person name="Poole A.M."/>
            <person name="Pritham E.J."/>
            <person name="Richards T.A."/>
            <person name="Rocap G."/>
            <person name="Roy S.W."/>
            <person name="Sarai C."/>
            <person name="Schaack S."/>
            <person name="Shirato S."/>
            <person name="Slamovits C.H."/>
            <person name="Spencer D.F."/>
            <person name="Suzuki S."/>
            <person name="Worden A.Z."/>
            <person name="Zauner S."/>
            <person name="Barry K."/>
            <person name="Bell C."/>
            <person name="Bharti A.K."/>
            <person name="Crow J.A."/>
            <person name="Grimwood J."/>
            <person name="Kramer R."/>
            <person name="Lindquist E."/>
            <person name="Lucas S."/>
            <person name="Salamov A."/>
            <person name="McFadden G.I."/>
            <person name="Lane C.E."/>
            <person name="Keeling P.J."/>
            <person name="Gray M.W."/>
            <person name="Grigoriev I.V."/>
            <person name="Archibald J.M."/>
        </authorList>
    </citation>
    <scope>NUCLEOTIDE SEQUENCE</scope>
    <source>
        <strain evidence="7">CCMP2712</strain>
    </source>
</reference>
<gene>
    <name evidence="5" type="ORF">GUITHDRAFT_100140</name>
</gene>
<dbReference type="PaxDb" id="55529-EKX54665"/>
<dbReference type="Proteomes" id="UP000011087">
    <property type="component" value="Unassembled WGS sequence"/>
</dbReference>
<dbReference type="Gene3D" id="3.90.640.10">
    <property type="entry name" value="Actin, Chain A, domain 4"/>
    <property type="match status" value="1"/>
</dbReference>
<evidence type="ECO:0000256" key="3">
    <source>
        <dbReference type="RuleBase" id="RU003322"/>
    </source>
</evidence>